<gene>
    <name evidence="7" type="ORF">BK724_05295</name>
</gene>
<name>A0A9Q5X5P4_BACTU</name>
<dbReference type="EMBL" id="NFCY01000018">
    <property type="protein sequence ID" value="OTX50991.1"/>
    <property type="molecule type" value="Genomic_DNA"/>
</dbReference>
<comment type="subcellular location">
    <subcellularLocation>
        <location evidence="1">Membrane</location>
        <topology evidence="1">Multi-pass membrane protein</topology>
    </subcellularLocation>
</comment>
<keyword evidence="4 5" id="KW-0472">Membrane</keyword>
<feature type="transmembrane region" description="Helical" evidence="5">
    <location>
        <begin position="189"/>
        <end position="208"/>
    </location>
</feature>
<feature type="transmembrane region" description="Helical" evidence="5">
    <location>
        <begin position="124"/>
        <end position="150"/>
    </location>
</feature>
<dbReference type="InterPro" id="IPR006977">
    <property type="entry name" value="Yip1_dom"/>
</dbReference>
<sequence length="209" mass="23605">MENIQTASSSNVSGVKWSDFFINPKRFFENVKEKPNVWKPFALATIPIILMYMVIVPNMMDIFTSHFSDLNIGVSSRIKSLMYILICSFSIFQTVMTLFLGAVILHLMCIPMLGKGSIRQTTSLFMFVSIPSSIKAIGIIIISFVMGADFSEFIKGFLVEKNFYLSLFDPFSIWTTLLIIIALNVIHEISWLKASIISIILLVIKILIS</sequence>
<feature type="transmembrane region" description="Helical" evidence="5">
    <location>
        <begin position="41"/>
        <end position="60"/>
    </location>
</feature>
<feature type="domain" description="Yip1" evidence="6">
    <location>
        <begin position="20"/>
        <end position="207"/>
    </location>
</feature>
<accession>A0A9Q5X5P4</accession>
<evidence type="ECO:0000256" key="5">
    <source>
        <dbReference type="SAM" id="Phobius"/>
    </source>
</evidence>
<comment type="caution">
    <text evidence="7">The sequence shown here is derived from an EMBL/GenBank/DDBJ whole genome shotgun (WGS) entry which is preliminary data.</text>
</comment>
<feature type="transmembrane region" description="Helical" evidence="5">
    <location>
        <begin position="81"/>
        <end position="104"/>
    </location>
</feature>
<dbReference type="AlphaFoldDB" id="A0A9Q5X5P4"/>
<evidence type="ECO:0000256" key="4">
    <source>
        <dbReference type="ARBA" id="ARBA00023136"/>
    </source>
</evidence>
<evidence type="ECO:0000313" key="8">
    <source>
        <dbReference type="Proteomes" id="UP000194733"/>
    </source>
</evidence>
<evidence type="ECO:0000256" key="1">
    <source>
        <dbReference type="ARBA" id="ARBA00004141"/>
    </source>
</evidence>
<dbReference type="RefSeq" id="WP_065211980.1">
    <property type="nucleotide sequence ID" value="NZ_NFCY01000018.1"/>
</dbReference>
<dbReference type="Proteomes" id="UP000194733">
    <property type="component" value="Unassembled WGS sequence"/>
</dbReference>
<feature type="transmembrane region" description="Helical" evidence="5">
    <location>
        <begin position="162"/>
        <end position="183"/>
    </location>
</feature>
<organism evidence="7 8">
    <name type="scientific">Bacillus thuringiensis serovar sooncheon</name>
    <dbReference type="NCBI Taxonomy" id="180891"/>
    <lineage>
        <taxon>Bacteria</taxon>
        <taxon>Bacillati</taxon>
        <taxon>Bacillota</taxon>
        <taxon>Bacilli</taxon>
        <taxon>Bacillales</taxon>
        <taxon>Bacillaceae</taxon>
        <taxon>Bacillus</taxon>
        <taxon>Bacillus cereus group</taxon>
    </lineage>
</organism>
<evidence type="ECO:0000256" key="3">
    <source>
        <dbReference type="ARBA" id="ARBA00022989"/>
    </source>
</evidence>
<proteinExistence type="predicted"/>
<dbReference type="GO" id="GO:0016020">
    <property type="term" value="C:membrane"/>
    <property type="evidence" value="ECO:0007669"/>
    <property type="project" value="UniProtKB-SubCell"/>
</dbReference>
<evidence type="ECO:0000313" key="7">
    <source>
        <dbReference type="EMBL" id="OTX50991.1"/>
    </source>
</evidence>
<reference evidence="7 8" key="1">
    <citation type="submission" date="2016-10" db="EMBL/GenBank/DDBJ databases">
        <title>Comparative genomics of Bacillus thuringiensis reveals a path to pathogens against multiple invertebrate hosts.</title>
        <authorList>
            <person name="Zheng J."/>
            <person name="Gao Q."/>
            <person name="Liu H."/>
            <person name="Peng D."/>
            <person name="Ruan L."/>
            <person name="Sun M."/>
        </authorList>
    </citation>
    <scope>NUCLEOTIDE SEQUENCE [LARGE SCALE GENOMIC DNA]</scope>
    <source>
        <strain evidence="7">BGSC 4BB1</strain>
    </source>
</reference>
<protein>
    <submittedName>
        <fullName evidence="7">ABC transporter permease</fullName>
    </submittedName>
</protein>
<evidence type="ECO:0000259" key="6">
    <source>
        <dbReference type="Pfam" id="PF04893"/>
    </source>
</evidence>
<dbReference type="Pfam" id="PF04893">
    <property type="entry name" value="Yip1"/>
    <property type="match status" value="1"/>
</dbReference>
<evidence type="ECO:0000256" key="2">
    <source>
        <dbReference type="ARBA" id="ARBA00022692"/>
    </source>
</evidence>
<keyword evidence="2 5" id="KW-0812">Transmembrane</keyword>
<keyword evidence="3 5" id="KW-1133">Transmembrane helix</keyword>